<keyword evidence="5" id="KW-1185">Reference proteome</keyword>
<keyword evidence="1" id="KW-0106">Calcium</keyword>
<dbReference type="Gene3D" id="1.10.238.10">
    <property type="entry name" value="EF-hand"/>
    <property type="match status" value="1"/>
</dbReference>
<dbReference type="PROSITE" id="PS00018">
    <property type="entry name" value="EF_HAND_1"/>
    <property type="match status" value="1"/>
</dbReference>
<evidence type="ECO:0000256" key="2">
    <source>
        <dbReference type="SAM" id="Phobius"/>
    </source>
</evidence>
<dbReference type="InterPro" id="IPR018247">
    <property type="entry name" value="EF_Hand_1_Ca_BS"/>
</dbReference>
<name>A0A1Q9D703_SYMMI</name>
<dbReference type="SUPFAM" id="SSF47473">
    <property type="entry name" value="EF-hand"/>
    <property type="match status" value="1"/>
</dbReference>
<reference evidence="4 5" key="1">
    <citation type="submission" date="2016-02" db="EMBL/GenBank/DDBJ databases">
        <title>Genome analysis of coral dinoflagellate symbionts highlights evolutionary adaptations to a symbiotic lifestyle.</title>
        <authorList>
            <person name="Aranda M."/>
            <person name="Li Y."/>
            <person name="Liew Y.J."/>
            <person name="Baumgarten S."/>
            <person name="Simakov O."/>
            <person name="Wilson M."/>
            <person name="Piel J."/>
            <person name="Ashoor H."/>
            <person name="Bougouffa S."/>
            <person name="Bajic V.B."/>
            <person name="Ryu T."/>
            <person name="Ravasi T."/>
            <person name="Bayer T."/>
            <person name="Micklem G."/>
            <person name="Kim H."/>
            <person name="Bhak J."/>
            <person name="Lajeunesse T.C."/>
            <person name="Voolstra C.R."/>
        </authorList>
    </citation>
    <scope>NUCLEOTIDE SEQUENCE [LARGE SCALE GENOMIC DNA]</scope>
    <source>
        <strain evidence="4 5">CCMP2467</strain>
    </source>
</reference>
<proteinExistence type="predicted"/>
<evidence type="ECO:0000259" key="3">
    <source>
        <dbReference type="PROSITE" id="PS50222"/>
    </source>
</evidence>
<evidence type="ECO:0000256" key="1">
    <source>
        <dbReference type="ARBA" id="ARBA00022837"/>
    </source>
</evidence>
<dbReference type="GO" id="GO:0005509">
    <property type="term" value="F:calcium ion binding"/>
    <property type="evidence" value="ECO:0007669"/>
    <property type="project" value="InterPro"/>
</dbReference>
<dbReference type="InterPro" id="IPR002048">
    <property type="entry name" value="EF_hand_dom"/>
</dbReference>
<keyword evidence="2" id="KW-0472">Membrane</keyword>
<evidence type="ECO:0000313" key="5">
    <source>
        <dbReference type="Proteomes" id="UP000186817"/>
    </source>
</evidence>
<keyword evidence="2" id="KW-0812">Transmembrane</keyword>
<comment type="caution">
    <text evidence="4">The sequence shown here is derived from an EMBL/GenBank/DDBJ whole genome shotgun (WGS) entry which is preliminary data.</text>
</comment>
<organism evidence="4 5">
    <name type="scientific">Symbiodinium microadriaticum</name>
    <name type="common">Dinoflagellate</name>
    <name type="synonym">Zooxanthella microadriatica</name>
    <dbReference type="NCBI Taxonomy" id="2951"/>
    <lineage>
        <taxon>Eukaryota</taxon>
        <taxon>Sar</taxon>
        <taxon>Alveolata</taxon>
        <taxon>Dinophyceae</taxon>
        <taxon>Suessiales</taxon>
        <taxon>Symbiodiniaceae</taxon>
        <taxon>Symbiodinium</taxon>
    </lineage>
</organism>
<gene>
    <name evidence="4" type="ORF">AK812_SmicGene27409</name>
</gene>
<dbReference type="EMBL" id="LSRX01000686">
    <property type="protein sequence ID" value="OLP90961.1"/>
    <property type="molecule type" value="Genomic_DNA"/>
</dbReference>
<dbReference type="InterPro" id="IPR011992">
    <property type="entry name" value="EF-hand-dom_pair"/>
</dbReference>
<sequence length="768" mass="84683">MYGSPSTGAASPKPPVPSGALDGSHKSTLCAWGYQYSELFGDLFYDLAVERGLAMNAVSGGNDWYQYAEVLHGISSTAQVIVRLADNRDLVELGNFPMPGMGDFYFLMFNFYIAFCVVGLFNVVTGVFVAIEGDFSCTLKRLQGISVTSKDSAVCTRTEDEIVQADVELKLGRLFVLGSEPAQPDSPNRMSGYLDEMRSMTESIKGFLKKADKDASGTLTYEEFQAHMANPVKAYFSGLDIDPDETKIIFTLLDSDCNGDIDIEATKLDIMALMYDTTQKQSMRFEALCDFLESTSAQEGQISDIVEALPVEQTDSRYHVRNPVAYGFRISYTDLACFVCINASFSEIVIWFKEMPSADTLAVPTKQKMRQSAEPPKPDVLRQPQLLEPPHAMLPSAVASPGPVHSRPLCEARIQHRALRRFPAARITPLWLCPACFALRRPERARGQGCRAVAVDVEEPTEAERLAEAFAQQLGAAERGSSDSAGVQRAKEEALEDAAQLQQLLWRKAHPERAKEYAEAAASGEKRLFEFEDQGTVNALLNAFVRDVRVKAQSIDREVPPGVESKVVHLLRHGQGFHNMLEGFEGMEGIVSPETTQVEVVDGKRWFICESFDKLFRSEHGPRTVVGLQLYGAISCRIATSRDYGATWATVPQATIAASGTTRRIMFQKPVACTHVGVQPDRQVDSLEYDLLVPALARHELLDPSLTALGRGEALAANRDAVQQQLSPRLIVVSPITRATQTAFLAFQHLLMDNGILCMASFSRDENE</sequence>
<protein>
    <recommendedName>
        <fullName evidence="3">EF-hand domain-containing protein</fullName>
    </recommendedName>
</protein>
<feature type="domain" description="EF-hand" evidence="3">
    <location>
        <begin position="199"/>
        <end position="234"/>
    </location>
</feature>
<dbReference type="Proteomes" id="UP000186817">
    <property type="component" value="Unassembled WGS sequence"/>
</dbReference>
<dbReference type="SUPFAM" id="SSF53254">
    <property type="entry name" value="Phosphoglycerate mutase-like"/>
    <property type="match status" value="1"/>
</dbReference>
<dbReference type="Gene3D" id="3.40.50.1240">
    <property type="entry name" value="Phosphoglycerate mutase-like"/>
    <property type="match status" value="1"/>
</dbReference>
<dbReference type="InterPro" id="IPR029033">
    <property type="entry name" value="His_PPase_superfam"/>
</dbReference>
<dbReference type="AlphaFoldDB" id="A0A1Q9D703"/>
<evidence type="ECO:0000313" key="4">
    <source>
        <dbReference type="EMBL" id="OLP90961.1"/>
    </source>
</evidence>
<feature type="transmembrane region" description="Helical" evidence="2">
    <location>
        <begin position="104"/>
        <end position="131"/>
    </location>
</feature>
<accession>A0A1Q9D703</accession>
<dbReference type="OrthoDB" id="415592at2759"/>
<dbReference type="PROSITE" id="PS50222">
    <property type="entry name" value="EF_HAND_2"/>
    <property type="match status" value="1"/>
</dbReference>
<keyword evidence="2" id="KW-1133">Transmembrane helix</keyword>